<dbReference type="InterPro" id="IPR024906">
    <property type="entry name" value="Eno_Rdtase_FAD-bd_dom"/>
</dbReference>
<evidence type="ECO:0000259" key="13">
    <source>
        <dbReference type="Pfam" id="PF12241"/>
    </source>
</evidence>
<dbReference type="FunFam" id="3.40.50.720:FF:000221">
    <property type="entry name" value="Enoyl-[acyl-carrier-protein] reductase [NADH]"/>
    <property type="match status" value="1"/>
</dbReference>
<keyword evidence="4 11" id="KW-0560">Oxidoreductase</keyword>
<protein>
    <recommendedName>
        <fullName evidence="11">Trans-2-enoyl-CoA reductase [NADH]</fullName>
        <shortName evidence="11">TER</shortName>
        <ecNumber evidence="11">1.3.1.44</ecNumber>
    </recommendedName>
</protein>
<dbReference type="AlphaFoldDB" id="A0A328U6F6"/>
<comment type="pathway">
    <text evidence="11">Lipid metabolism; fatty acid biosynthesis.</text>
</comment>
<dbReference type="EMBL" id="QLUW01000001">
    <property type="protein sequence ID" value="RAP77662.1"/>
    <property type="molecule type" value="Genomic_DNA"/>
</dbReference>
<evidence type="ECO:0000256" key="7">
    <source>
        <dbReference type="ARBA" id="ARBA00023160"/>
    </source>
</evidence>
<dbReference type="RefSeq" id="WP_112880785.1">
    <property type="nucleotide sequence ID" value="NZ_QLUW01000001.1"/>
</dbReference>
<keyword evidence="6 11" id="KW-0443">Lipid metabolism</keyword>
<comment type="function">
    <text evidence="11">Involved in the fatty acid synthesis (FAS II). Catalyzes the reduction of a carbon-carbon double bond in an enoyl moiety that is covalently linked to a coenzyme A (CoA).</text>
</comment>
<dbReference type="HAMAP" id="MF_01838">
    <property type="entry name" value="FabV_reductase"/>
    <property type="match status" value="1"/>
</dbReference>
<evidence type="ECO:0000256" key="10">
    <source>
        <dbReference type="ARBA" id="ARBA00060887"/>
    </source>
</evidence>
<dbReference type="PANTHER" id="PTHR37480:SF1">
    <property type="entry name" value="ENOYL-[ACYL-CARRIER-PROTEIN] REDUCTASE [NADH]"/>
    <property type="match status" value="1"/>
</dbReference>
<comment type="catalytic activity">
    <reaction evidence="9">
        <text>a 2,3-saturated acyl-[ACP] + NAD(+) = a (2E)-enoyl-[ACP] + NADH + H(+)</text>
        <dbReference type="Rhea" id="RHEA:10240"/>
        <dbReference type="Rhea" id="RHEA-COMP:9925"/>
        <dbReference type="Rhea" id="RHEA-COMP:9926"/>
        <dbReference type="ChEBI" id="CHEBI:15378"/>
        <dbReference type="ChEBI" id="CHEBI:57540"/>
        <dbReference type="ChEBI" id="CHEBI:57945"/>
        <dbReference type="ChEBI" id="CHEBI:78784"/>
        <dbReference type="ChEBI" id="CHEBI:78785"/>
        <dbReference type="EC" id="1.3.1.9"/>
    </reaction>
</comment>
<dbReference type="PANTHER" id="PTHR37480">
    <property type="entry name" value="ENOYL-[ACYL-CARRIER-PROTEIN] REDUCTASE [NADH]"/>
    <property type="match status" value="1"/>
</dbReference>
<dbReference type="OrthoDB" id="9802260at2"/>
<dbReference type="Pfam" id="PF12242">
    <property type="entry name" value="Eno-Rase_NADH_b"/>
    <property type="match status" value="1"/>
</dbReference>
<evidence type="ECO:0000256" key="11">
    <source>
        <dbReference type="HAMAP-Rule" id="MF_01838"/>
    </source>
</evidence>
<dbReference type="Pfam" id="PF12241">
    <property type="entry name" value="Enoyl_reductase"/>
    <property type="match status" value="1"/>
</dbReference>
<feature type="binding site" evidence="11">
    <location>
        <begin position="138"/>
        <end position="139"/>
    </location>
    <ligand>
        <name>NAD(+)</name>
        <dbReference type="ChEBI" id="CHEBI:57540"/>
    </ligand>
</feature>
<evidence type="ECO:0000256" key="1">
    <source>
        <dbReference type="ARBA" id="ARBA00011245"/>
    </source>
</evidence>
<feature type="binding site" evidence="11">
    <location>
        <position position="243"/>
    </location>
    <ligand>
        <name>NAD(+)</name>
        <dbReference type="ChEBI" id="CHEBI:57540"/>
    </ligand>
</feature>
<dbReference type="InterPro" id="IPR036291">
    <property type="entry name" value="NAD(P)-bd_dom_sf"/>
</dbReference>
<keyword evidence="16" id="KW-1185">Reference proteome</keyword>
<evidence type="ECO:0000256" key="5">
    <source>
        <dbReference type="ARBA" id="ARBA00023027"/>
    </source>
</evidence>
<dbReference type="InterPro" id="IPR050048">
    <property type="entry name" value="FabV-like_NADH_b"/>
</dbReference>
<evidence type="ECO:0000259" key="12">
    <source>
        <dbReference type="Pfam" id="PF07055"/>
    </source>
</evidence>
<evidence type="ECO:0000256" key="9">
    <source>
        <dbReference type="ARBA" id="ARBA00048572"/>
    </source>
</evidence>
<evidence type="ECO:0000313" key="16">
    <source>
        <dbReference type="Proteomes" id="UP000249260"/>
    </source>
</evidence>
<evidence type="ECO:0000256" key="8">
    <source>
        <dbReference type="ARBA" id="ARBA00048302"/>
    </source>
</evidence>
<proteinExistence type="inferred from homology"/>
<dbReference type="InterPro" id="IPR024910">
    <property type="entry name" value="Enoyl-CoA_Rdtase_cat_dom"/>
</dbReference>
<dbReference type="GO" id="GO:0051287">
    <property type="term" value="F:NAD binding"/>
    <property type="evidence" value="ECO:0007669"/>
    <property type="project" value="UniProtKB-UniRule"/>
</dbReference>
<feature type="binding site" evidence="11">
    <location>
        <position position="224"/>
    </location>
    <ligand>
        <name>substrate</name>
    </ligand>
</feature>
<feature type="active site" description="Proton donor" evidence="11">
    <location>
        <position position="234"/>
    </location>
</feature>
<keyword evidence="3 11" id="KW-0276">Fatty acid metabolism</keyword>
<sequence length="396" mass="43318">MIIKPRTRGFICTTAHPTGCALQVQEQIQYVKDRSAINGPRNVLVIGASQGYGLAARIVAAFGAGANTVGVYRQSESKANRTASAGWYNSAAFEKAAQQAGLKSFSVTGDAFMDETKQKTVELIRKELGQVDLVVYSVASARRTDPKTGETANSVLKPIGSAYTNKTVNFHTGEVTSISIEPATEQEIKETVTVMGGDDWQLWMDALLQGGVLAEGATTISYSYIGSQITQAIYREGSIGQAKDHLEATAKHLNEQLQAIGGRAFVTVSKALVTQSSSAIPVVPLYISALYKVMKEKGLHEGCIEQTYRLFTERLYAGGAVPVDDEGRIRIDDWELREDVQAEVERIWEAITTENIEQLSDLEGYRKEFFQLFGFETEGVDYEADTDPVVEAPNIY</sequence>
<keyword evidence="2 11" id="KW-0444">Lipid biosynthesis</keyword>
<comment type="similarity">
    <text evidence="10 11">Belongs to the TER reductase family.</text>
</comment>
<evidence type="ECO:0000259" key="14">
    <source>
        <dbReference type="Pfam" id="PF12242"/>
    </source>
</evidence>
<feature type="domain" description="Trans-2-enoyl-CoA reductase-like NAD(P)H binding" evidence="14">
    <location>
        <begin position="2"/>
        <end position="76"/>
    </location>
</feature>
<evidence type="ECO:0000313" key="15">
    <source>
        <dbReference type="EMBL" id="RAP77662.1"/>
    </source>
</evidence>
<keyword evidence="7 11" id="KW-0275">Fatty acid biosynthesis</keyword>
<dbReference type="UniPathway" id="UPA00094"/>
<accession>A0A328U6F6</accession>
<dbReference type="GO" id="GO:0006633">
    <property type="term" value="P:fatty acid biosynthetic process"/>
    <property type="evidence" value="ECO:0007669"/>
    <property type="project" value="UniProtKB-UniRule"/>
</dbReference>
<evidence type="ECO:0000256" key="2">
    <source>
        <dbReference type="ARBA" id="ARBA00022516"/>
    </source>
</evidence>
<dbReference type="EC" id="1.3.1.44" evidence="11"/>
<dbReference type="InterPro" id="IPR010758">
    <property type="entry name" value="Trans-2-enoyl-CoA_reductase"/>
</dbReference>
<name>A0A328U6F6_9BACL</name>
<comment type="caution">
    <text evidence="11">Lacks conserved residue(s) required for the propagation of feature annotation.</text>
</comment>
<keyword evidence="5 11" id="KW-0520">NAD</keyword>
<feature type="binding site" evidence="11">
    <location>
        <begin position="110"/>
        <end position="111"/>
    </location>
    <ligand>
        <name>NAD(+)</name>
        <dbReference type="ChEBI" id="CHEBI:57540"/>
    </ligand>
</feature>
<comment type="subunit">
    <text evidence="1 11">Monomer.</text>
</comment>
<dbReference type="Pfam" id="PF07055">
    <property type="entry name" value="Eno-Rase_FAD_bd"/>
    <property type="match status" value="1"/>
</dbReference>
<dbReference type="Gene3D" id="3.40.50.720">
    <property type="entry name" value="NAD(P)-binding Rossmann-like Domain"/>
    <property type="match status" value="1"/>
</dbReference>
<evidence type="ECO:0000256" key="3">
    <source>
        <dbReference type="ARBA" id="ARBA00022832"/>
    </source>
</evidence>
<dbReference type="NCBIfam" id="NF010177">
    <property type="entry name" value="PRK13656.1"/>
    <property type="match status" value="1"/>
</dbReference>
<evidence type="ECO:0000256" key="4">
    <source>
        <dbReference type="ARBA" id="ARBA00023002"/>
    </source>
</evidence>
<dbReference type="NCBIfam" id="NF043048">
    <property type="entry name" value="EnoyACPredFabV"/>
    <property type="match status" value="1"/>
</dbReference>
<comment type="caution">
    <text evidence="15">The sequence shown here is derived from an EMBL/GenBank/DDBJ whole genome shotgun (WGS) entry which is preliminary data.</text>
</comment>
<feature type="domain" description="Enoyl reductase FAD binding" evidence="12">
    <location>
        <begin position="323"/>
        <end position="385"/>
    </location>
</feature>
<gene>
    <name evidence="11" type="primary">fabV</name>
    <name evidence="15" type="ORF">DL346_04105</name>
</gene>
<dbReference type="Proteomes" id="UP000249260">
    <property type="component" value="Unassembled WGS sequence"/>
</dbReference>
<organism evidence="15 16">
    <name type="scientific">Paenibacillus montanisoli</name>
    <dbReference type="NCBI Taxonomy" id="2081970"/>
    <lineage>
        <taxon>Bacteria</taxon>
        <taxon>Bacillati</taxon>
        <taxon>Bacillota</taxon>
        <taxon>Bacilli</taxon>
        <taxon>Bacillales</taxon>
        <taxon>Paenibacillaceae</taxon>
        <taxon>Paenibacillus</taxon>
    </lineage>
</organism>
<reference evidence="15 16" key="1">
    <citation type="submission" date="2018-06" db="EMBL/GenBank/DDBJ databases">
        <title>Paenibacillus montanisoli sp. nov., isolated from mountain area soil.</title>
        <authorList>
            <person name="Wu M."/>
        </authorList>
    </citation>
    <scope>NUCLEOTIDE SEQUENCE [LARGE SCALE GENOMIC DNA]</scope>
    <source>
        <strain evidence="15 16">RA17</strain>
    </source>
</reference>
<dbReference type="SUPFAM" id="SSF51735">
    <property type="entry name" value="NAD(P)-binding Rossmann-fold domains"/>
    <property type="match status" value="1"/>
</dbReference>
<evidence type="ECO:0000256" key="6">
    <source>
        <dbReference type="ARBA" id="ARBA00023098"/>
    </source>
</evidence>
<feature type="domain" description="Trans-2-enoyl-CoA reductase catalytic" evidence="13">
    <location>
        <begin position="81"/>
        <end position="316"/>
    </location>
</feature>
<feature type="binding site" evidence="11">
    <location>
        <begin position="272"/>
        <end position="274"/>
    </location>
    <ligand>
        <name>NAD(+)</name>
        <dbReference type="ChEBI" id="CHEBI:57540"/>
    </ligand>
</feature>
<dbReference type="GO" id="GO:0050343">
    <property type="term" value="F:trans-2-enoyl-CoA reductase (NADH) activity"/>
    <property type="evidence" value="ECO:0007669"/>
    <property type="project" value="UniProtKB-UniRule"/>
</dbReference>
<dbReference type="GO" id="GO:0004318">
    <property type="term" value="F:enoyl-[acyl-carrier-protein] reductase (NADH) activity"/>
    <property type="evidence" value="ECO:0007669"/>
    <property type="project" value="UniProtKB-EC"/>
</dbReference>
<comment type="catalytic activity">
    <reaction evidence="8 11">
        <text>a 2,3-saturated acyl-CoA + NAD(+) = a (2E)-enoyl-CoA + NADH + H(+)</text>
        <dbReference type="Rhea" id="RHEA:18177"/>
        <dbReference type="ChEBI" id="CHEBI:15378"/>
        <dbReference type="ChEBI" id="CHEBI:57540"/>
        <dbReference type="ChEBI" id="CHEBI:57945"/>
        <dbReference type="ChEBI" id="CHEBI:58856"/>
        <dbReference type="ChEBI" id="CHEBI:65111"/>
        <dbReference type="EC" id="1.3.1.44"/>
    </reaction>
</comment>